<dbReference type="SUPFAM" id="SSF48452">
    <property type="entry name" value="TPR-like"/>
    <property type="match status" value="1"/>
</dbReference>
<feature type="compositionally biased region" description="Basic and acidic residues" evidence="1">
    <location>
        <begin position="356"/>
        <end position="365"/>
    </location>
</feature>
<protein>
    <submittedName>
        <fullName evidence="2">TPR_REGION domain-containing protein</fullName>
    </submittedName>
</protein>
<evidence type="ECO:0000256" key="1">
    <source>
        <dbReference type="SAM" id="MobiDB-lite"/>
    </source>
</evidence>
<reference evidence="2" key="1">
    <citation type="submission" date="2019-11" db="UniProtKB">
        <authorList>
            <consortium name="WormBaseParasite"/>
        </authorList>
    </citation>
    <scope>IDENTIFICATION</scope>
</reference>
<name>A0A5K3EFF1_MESCO</name>
<dbReference type="GO" id="GO:0005737">
    <property type="term" value="C:cytoplasm"/>
    <property type="evidence" value="ECO:0007669"/>
    <property type="project" value="TreeGrafter"/>
</dbReference>
<organism evidence="2">
    <name type="scientific">Mesocestoides corti</name>
    <name type="common">Flatworm</name>
    <dbReference type="NCBI Taxonomy" id="53468"/>
    <lineage>
        <taxon>Eukaryota</taxon>
        <taxon>Metazoa</taxon>
        <taxon>Spiralia</taxon>
        <taxon>Lophotrochozoa</taxon>
        <taxon>Platyhelminthes</taxon>
        <taxon>Cestoda</taxon>
        <taxon>Eucestoda</taxon>
        <taxon>Cyclophyllidea</taxon>
        <taxon>Mesocestoididae</taxon>
        <taxon>Mesocestoides</taxon>
    </lineage>
</organism>
<dbReference type="WBParaSite" id="MCU_000120-RA">
    <property type="protein sequence ID" value="MCU_000120-RA"/>
    <property type="gene ID" value="MCU_000120"/>
</dbReference>
<dbReference type="SUPFAM" id="SSF48371">
    <property type="entry name" value="ARM repeat"/>
    <property type="match status" value="1"/>
</dbReference>
<feature type="region of interest" description="Disordered" evidence="1">
    <location>
        <begin position="72"/>
        <end position="91"/>
    </location>
</feature>
<dbReference type="Pfam" id="PF13414">
    <property type="entry name" value="TPR_11"/>
    <property type="match status" value="1"/>
</dbReference>
<dbReference type="SMART" id="SM00028">
    <property type="entry name" value="TPR"/>
    <property type="match status" value="2"/>
</dbReference>
<dbReference type="InterPro" id="IPR019734">
    <property type="entry name" value="TPR_rpt"/>
</dbReference>
<dbReference type="InterPro" id="IPR011990">
    <property type="entry name" value="TPR-like_helical_dom_sf"/>
</dbReference>
<dbReference type="Gene3D" id="1.25.40.10">
    <property type="entry name" value="Tetratricopeptide repeat domain"/>
    <property type="match status" value="1"/>
</dbReference>
<dbReference type="Gene3D" id="1.25.10.10">
    <property type="entry name" value="Leucine-rich Repeat Variant"/>
    <property type="match status" value="1"/>
</dbReference>
<dbReference type="PANTHER" id="PTHR46540">
    <property type="entry name" value="TETRATRICOPEPTIDE REPEAT PROTEIN 12"/>
    <property type="match status" value="1"/>
</dbReference>
<proteinExistence type="predicted"/>
<feature type="region of interest" description="Disordered" evidence="1">
    <location>
        <begin position="344"/>
        <end position="394"/>
    </location>
</feature>
<evidence type="ECO:0000313" key="2">
    <source>
        <dbReference type="WBParaSite" id="MCU_000120-RA"/>
    </source>
</evidence>
<dbReference type="PANTHER" id="PTHR46540:SF1">
    <property type="entry name" value="TETRATRICOPEPTIDE REPEAT PROTEIN 12"/>
    <property type="match status" value="1"/>
</dbReference>
<dbReference type="GO" id="GO:0005813">
    <property type="term" value="C:centrosome"/>
    <property type="evidence" value="ECO:0007669"/>
    <property type="project" value="TreeGrafter"/>
</dbReference>
<accession>A0A5K3EFF1</accession>
<dbReference type="InterPro" id="IPR011989">
    <property type="entry name" value="ARM-like"/>
</dbReference>
<dbReference type="GO" id="GO:0070286">
    <property type="term" value="P:axonemal dynein complex assembly"/>
    <property type="evidence" value="ECO:0007669"/>
    <property type="project" value="TreeGrafter"/>
</dbReference>
<dbReference type="GO" id="GO:0007288">
    <property type="term" value="P:sperm axoneme assembly"/>
    <property type="evidence" value="ECO:0007669"/>
    <property type="project" value="TreeGrafter"/>
</dbReference>
<sequence length="1026" mass="110852">MEKDFLTPRDYEKLDDVNKINEIIRNLSCSDPEISSNAIVDAEKLLQEMEKKEKGGSKGSIDKTYINKSSACQSGASRNEDSTTCPNTNGSGPEYMSVEAFKAQVSADAAERSKLRAKRRAKADEFKLQANEFFKVGDWESALNLYSKAIDACRDMPVLYTNRAQAYLKLGRPEQALADCDLALRILPMEPKTTPTDIGDDAEAACALNQQAAKACLHRGKALLTLRRPCDALRAYVDARAFRAFALKPASAVMPDPDSDDWPPFLREYVAQAKAAIAAENLDSQASAKLSSPSSTEPLLLKPTEERFLRLITEAALDDRGIRECTSTLRQMASLLSAANVVAKLPPSPDSEQGEDGTHEGHEATDGVIAPTGDHPKGSSKEHKKKKENGTTLKTSISLPVNEADTTATIDEVATLAKLQSYFRVRNGFKVLRSQMKLYDAPNILKQFRRRGGYAAKSTPDAQKGEDVLAILDHLLSLITVCYQLARDCGENQRLLVESMPQLFSTLLIDCLQVSPCYAQIPTSLSDTSENAAMQEVRFRHVLGLLQCSACDLIALMSFEASGREGLITHPGPAVLLSALATCLSDALGLPVSRATTNRKATSSTQQRPSSDCFATQAVAATAKILENLTESPRFISMVRSSDCFASLQDVIEAAIAPASSGSATTSAPVACLSQLLDSLSAASDDPVLRHTMITKPNFLINLTNCALRHVPLMIDESHTALVGSLCRLLHNFLTGEQQVPLARCEMEALLNLVGSILDQPSRSSALISVSIALLGKFMPLCAADLVDKWSHTGKDATKPFSKKAQPSQPKLKERVSILISIISSYSASVLEEAPSPPIALCGSRNDTQTTNGKSQYAANVYESSESLAAHRLRGAIRALSAITRAPGCGDVRVAIGDSRLISRRLAQLIRARAPHAAEADARSPPARDEPLTANVCLILEACIEDTVMAENLVGTSIIMDLLKLIQESKKPQTKRNAACVIGRLASASHVHREEVSRLNGMSVLSHFNSWTAQVGATQHAPGMLF</sequence>
<dbReference type="InterPro" id="IPR043195">
    <property type="entry name" value="TTC12"/>
</dbReference>
<dbReference type="InterPro" id="IPR016024">
    <property type="entry name" value="ARM-type_fold"/>
</dbReference>
<dbReference type="AlphaFoldDB" id="A0A5K3EFF1"/>